<keyword evidence="1" id="KW-0812">Transmembrane</keyword>
<reference evidence="2 3" key="1">
    <citation type="submission" date="2019-03" db="EMBL/GenBank/DDBJ databases">
        <title>New insights into Acidothiobacillus thiooxidans sulfur metabolism through coupled gene expression, solution geochemistry, microscopy and spectroscopy analyses.</title>
        <authorList>
            <person name="Camacho D."/>
            <person name="Frazao R."/>
            <person name="Fouillen A."/>
            <person name="Nanci A."/>
            <person name="Lang B.F."/>
            <person name="Apte S.C."/>
            <person name="Baron C."/>
            <person name="Warren L.A."/>
        </authorList>
    </citation>
    <scope>NUCLEOTIDE SEQUENCE [LARGE SCALE GENOMIC DNA]</scope>
    <source>
        <strain evidence="2 3">ATCC 19377</strain>
    </source>
</reference>
<keyword evidence="1" id="KW-1133">Transmembrane helix</keyword>
<dbReference type="PANTHER" id="PTHR11102">
    <property type="entry name" value="SEL-1-LIKE PROTEIN"/>
    <property type="match status" value="1"/>
</dbReference>
<proteinExistence type="predicted"/>
<organism evidence="2 3">
    <name type="scientific">Acidithiobacillus thiooxidans ATCC 19377</name>
    <dbReference type="NCBI Taxonomy" id="637390"/>
    <lineage>
        <taxon>Bacteria</taxon>
        <taxon>Pseudomonadati</taxon>
        <taxon>Pseudomonadota</taxon>
        <taxon>Acidithiobacillia</taxon>
        <taxon>Acidithiobacillales</taxon>
        <taxon>Acidithiobacillaceae</taxon>
        <taxon>Acidithiobacillus</taxon>
    </lineage>
</organism>
<dbReference type="InterPro" id="IPR006597">
    <property type="entry name" value="Sel1-like"/>
</dbReference>
<dbReference type="InterPro" id="IPR050767">
    <property type="entry name" value="Sel1_AlgK"/>
</dbReference>
<accession>A0A543Q1J3</accession>
<sequence>MFKRLFRKCIRYFAVSFICFPVPTFVGELYADVTHRFPVHVIDMPRSVTGMSLKRLEKWADAGDPAAENALGVHYFYGRGIPKNQQKADVWFRKSAESGNANGAFHLAFAYNFGEGVPANRQKAVYWWQQSAKDRKK</sequence>
<evidence type="ECO:0000313" key="2">
    <source>
        <dbReference type="EMBL" id="TQN50193.1"/>
    </source>
</evidence>
<keyword evidence="1" id="KW-0472">Membrane</keyword>
<dbReference type="InterPro" id="IPR011990">
    <property type="entry name" value="TPR-like_helical_dom_sf"/>
</dbReference>
<gene>
    <name evidence="2" type="primary">podJ_1</name>
    <name evidence="2" type="ORF">DLNHIDIE_00030</name>
</gene>
<dbReference type="EMBL" id="SZUV01000001">
    <property type="protein sequence ID" value="TQN50193.1"/>
    <property type="molecule type" value="Genomic_DNA"/>
</dbReference>
<dbReference type="PANTHER" id="PTHR11102:SF160">
    <property type="entry name" value="ERAD-ASSOCIATED E3 UBIQUITIN-PROTEIN LIGASE COMPONENT HRD3"/>
    <property type="match status" value="1"/>
</dbReference>
<name>A0A543Q1J3_ACITH</name>
<dbReference type="Gene3D" id="1.25.40.10">
    <property type="entry name" value="Tetratricopeptide repeat domain"/>
    <property type="match status" value="1"/>
</dbReference>
<dbReference type="AlphaFoldDB" id="A0A543Q1J3"/>
<dbReference type="Proteomes" id="UP000315403">
    <property type="component" value="Unassembled WGS sequence"/>
</dbReference>
<evidence type="ECO:0000256" key="1">
    <source>
        <dbReference type="SAM" id="Phobius"/>
    </source>
</evidence>
<dbReference type="SUPFAM" id="SSF81901">
    <property type="entry name" value="HCP-like"/>
    <property type="match status" value="1"/>
</dbReference>
<comment type="caution">
    <text evidence="2">The sequence shown here is derived from an EMBL/GenBank/DDBJ whole genome shotgun (WGS) entry which is preliminary data.</text>
</comment>
<evidence type="ECO:0000313" key="3">
    <source>
        <dbReference type="Proteomes" id="UP000315403"/>
    </source>
</evidence>
<feature type="transmembrane region" description="Helical" evidence="1">
    <location>
        <begin position="12"/>
        <end position="31"/>
    </location>
</feature>
<dbReference type="SMART" id="SM00671">
    <property type="entry name" value="SEL1"/>
    <property type="match status" value="2"/>
</dbReference>
<dbReference type="Pfam" id="PF08238">
    <property type="entry name" value="Sel1"/>
    <property type="match status" value="2"/>
</dbReference>
<protein>
    <submittedName>
        <fullName evidence="2">Localization factor PodJL</fullName>
    </submittedName>
</protein>